<comment type="caution">
    <text evidence="2">The sequence shown here is derived from an EMBL/GenBank/DDBJ whole genome shotgun (WGS) entry which is preliminary data.</text>
</comment>
<accession>A0AAP0I2L3</accession>
<feature type="domain" description="FBD" evidence="1">
    <location>
        <begin position="151"/>
        <end position="190"/>
    </location>
</feature>
<dbReference type="Pfam" id="PF08387">
    <property type="entry name" value="FBD"/>
    <property type="match status" value="1"/>
</dbReference>
<dbReference type="InterPro" id="IPR006566">
    <property type="entry name" value="FBD"/>
</dbReference>
<evidence type="ECO:0000313" key="3">
    <source>
        <dbReference type="Proteomes" id="UP001419268"/>
    </source>
</evidence>
<gene>
    <name evidence="2" type="ORF">Scep_022879</name>
</gene>
<evidence type="ECO:0000259" key="1">
    <source>
        <dbReference type="Pfam" id="PF08387"/>
    </source>
</evidence>
<reference evidence="2 3" key="1">
    <citation type="submission" date="2024-01" db="EMBL/GenBank/DDBJ databases">
        <title>Genome assemblies of Stephania.</title>
        <authorList>
            <person name="Yang L."/>
        </authorList>
    </citation>
    <scope>NUCLEOTIDE SEQUENCE [LARGE SCALE GENOMIC DNA]</scope>
    <source>
        <strain evidence="2">JXDWG</strain>
        <tissue evidence="2">Leaf</tissue>
    </source>
</reference>
<organism evidence="2 3">
    <name type="scientific">Stephania cephalantha</name>
    <dbReference type="NCBI Taxonomy" id="152367"/>
    <lineage>
        <taxon>Eukaryota</taxon>
        <taxon>Viridiplantae</taxon>
        <taxon>Streptophyta</taxon>
        <taxon>Embryophyta</taxon>
        <taxon>Tracheophyta</taxon>
        <taxon>Spermatophyta</taxon>
        <taxon>Magnoliopsida</taxon>
        <taxon>Ranunculales</taxon>
        <taxon>Menispermaceae</taxon>
        <taxon>Menispermoideae</taxon>
        <taxon>Cissampelideae</taxon>
        <taxon>Stephania</taxon>
    </lineage>
</organism>
<dbReference type="Proteomes" id="UP001419268">
    <property type="component" value="Unassembled WGS sequence"/>
</dbReference>
<dbReference type="AlphaFoldDB" id="A0AAP0I2L3"/>
<name>A0AAP0I2L3_9MAGN</name>
<proteinExistence type="predicted"/>
<protein>
    <recommendedName>
        <fullName evidence="1">FBD domain-containing protein</fullName>
    </recommendedName>
</protein>
<evidence type="ECO:0000313" key="2">
    <source>
        <dbReference type="EMBL" id="KAK9106035.1"/>
    </source>
</evidence>
<sequence length="226" mass="26069">METPRVEFVSYRDQYGSIECWFGRVEAWDGDVDVDEWFHTCRIWSRLQQGCCGSQAPLELAHHVRVVADGTFHVLEGTTSTLGSLLKAYGERIRSFELNTYLLNAASTSTRLASLLITNCTNVEMFVMQVGYRYQDPSSLNTEIAFEWPMSCNLNKLKYVAVRGVEGFDCELEFFKLLLDSAVNLQRMVIVESASDYFKHKRRVLEQFRNNLSKQFPQARFSIQLM</sequence>
<dbReference type="EMBL" id="JBBNAG010000009">
    <property type="protein sequence ID" value="KAK9106035.1"/>
    <property type="molecule type" value="Genomic_DNA"/>
</dbReference>
<keyword evidence="3" id="KW-1185">Reference proteome</keyword>